<sequence length="166" mass="17074">MAGVLRCKKLSAFATLPARGSAGAAGYDLSAAHDCVVPARGKALCKTDIALAIPASHYGRVAPRSGLAWKHFIDVGAGVIDEDYRGNVGVILFNHGDGDFIVKCGDRIAQLVLERISTPDVVLVDSLDETDRAACGFGSTGGFASKRALDENAAPVQPAPPAVSGA</sequence>
<keyword evidence="8" id="KW-0479">Metal-binding</keyword>
<dbReference type="InterPro" id="IPR033704">
    <property type="entry name" value="dUTPase_trimeric"/>
</dbReference>
<dbReference type="Gene3D" id="2.70.40.10">
    <property type="match status" value="1"/>
</dbReference>
<organism evidence="10 11">
    <name type="scientific">Diacronema lutheri</name>
    <name type="common">Unicellular marine alga</name>
    <name type="synonym">Monochrysis lutheri</name>
    <dbReference type="NCBI Taxonomy" id="2081491"/>
    <lineage>
        <taxon>Eukaryota</taxon>
        <taxon>Haptista</taxon>
        <taxon>Haptophyta</taxon>
        <taxon>Pavlovophyceae</taxon>
        <taxon>Pavlovales</taxon>
        <taxon>Pavlovaceae</taxon>
        <taxon>Diacronema</taxon>
    </lineage>
</organism>
<comment type="function">
    <text evidence="8">Involved in nucleotide metabolism via production of dUMP, the immediate precursor of thymidine nucleotides, and decreases the intracellular concentration of dUTP so that uracil cannot be incorporated into DNA.</text>
</comment>
<dbReference type="InterPro" id="IPR036157">
    <property type="entry name" value="dUTPase-like_sf"/>
</dbReference>
<evidence type="ECO:0000313" key="10">
    <source>
        <dbReference type="EMBL" id="KAG8460738.1"/>
    </source>
</evidence>
<dbReference type="NCBIfam" id="TIGR00576">
    <property type="entry name" value="dut"/>
    <property type="match status" value="1"/>
</dbReference>
<proteinExistence type="inferred from homology"/>
<evidence type="ECO:0000256" key="4">
    <source>
        <dbReference type="ARBA" id="ARBA00022801"/>
    </source>
</evidence>
<dbReference type="OMA" id="RSGMGHK"/>
<dbReference type="GO" id="GO:0004170">
    <property type="term" value="F:dUTP diphosphatase activity"/>
    <property type="evidence" value="ECO:0007669"/>
    <property type="project" value="UniProtKB-UniRule"/>
</dbReference>
<evidence type="ECO:0000256" key="2">
    <source>
        <dbReference type="ARBA" id="ARBA00005142"/>
    </source>
</evidence>
<keyword evidence="11" id="KW-1185">Reference proteome</keyword>
<dbReference type="EMBL" id="JAGTXO010000030">
    <property type="protein sequence ID" value="KAG8460738.1"/>
    <property type="molecule type" value="Genomic_DNA"/>
</dbReference>
<dbReference type="NCBIfam" id="NF001862">
    <property type="entry name" value="PRK00601.1"/>
    <property type="match status" value="1"/>
</dbReference>
<comment type="similarity">
    <text evidence="3 8">Belongs to the dUTPase family.</text>
</comment>
<comment type="caution">
    <text evidence="10">The sequence shown here is derived from an EMBL/GenBank/DDBJ whole genome shotgun (WGS) entry which is preliminary data.</text>
</comment>
<dbReference type="UniPathway" id="UPA00610">
    <property type="reaction ID" value="UER00666"/>
</dbReference>
<gene>
    <name evidence="10" type="ORF">KFE25_010793</name>
</gene>
<dbReference type="SUPFAM" id="SSF51283">
    <property type="entry name" value="dUTPase-like"/>
    <property type="match status" value="1"/>
</dbReference>
<dbReference type="InterPro" id="IPR008181">
    <property type="entry name" value="dUTPase"/>
</dbReference>
<evidence type="ECO:0000259" key="9">
    <source>
        <dbReference type="Pfam" id="PF00692"/>
    </source>
</evidence>
<keyword evidence="4 8" id="KW-0378">Hydrolase</keyword>
<reference evidence="10" key="1">
    <citation type="submission" date="2021-05" db="EMBL/GenBank/DDBJ databases">
        <title>The genome of the haptophyte Pavlova lutheri (Diacronema luteri, Pavlovales) - a model for lipid biosynthesis in eukaryotic algae.</title>
        <authorList>
            <person name="Hulatt C.J."/>
            <person name="Posewitz M.C."/>
        </authorList>
    </citation>
    <scope>NUCLEOTIDE SEQUENCE</scope>
    <source>
        <strain evidence="10">NIVA-4/92</strain>
    </source>
</reference>
<dbReference type="GO" id="GO:0046081">
    <property type="term" value="P:dUTP catabolic process"/>
    <property type="evidence" value="ECO:0007669"/>
    <property type="project" value="UniProtKB-UniRule"/>
</dbReference>
<comment type="pathway">
    <text evidence="2 8">Pyrimidine metabolism; dUMP biosynthesis; dUMP from dCTP (dUTP route): step 2/2.</text>
</comment>
<dbReference type="OrthoDB" id="10261072at2759"/>
<name>A0A8J5XBV4_DIALT</name>
<dbReference type="EC" id="3.6.1.23" evidence="8"/>
<evidence type="ECO:0000313" key="11">
    <source>
        <dbReference type="Proteomes" id="UP000751190"/>
    </source>
</evidence>
<comment type="catalytic activity">
    <reaction evidence="7 8">
        <text>dUTP + H2O = dUMP + diphosphate + H(+)</text>
        <dbReference type="Rhea" id="RHEA:10248"/>
        <dbReference type="ChEBI" id="CHEBI:15377"/>
        <dbReference type="ChEBI" id="CHEBI:15378"/>
        <dbReference type="ChEBI" id="CHEBI:33019"/>
        <dbReference type="ChEBI" id="CHEBI:61555"/>
        <dbReference type="ChEBI" id="CHEBI:246422"/>
        <dbReference type="EC" id="3.6.1.23"/>
    </reaction>
</comment>
<dbReference type="PANTHER" id="PTHR11241:SF0">
    <property type="entry name" value="DEOXYURIDINE 5'-TRIPHOSPHATE NUCLEOTIDOHYDROLASE"/>
    <property type="match status" value="1"/>
</dbReference>
<dbReference type="InterPro" id="IPR029054">
    <property type="entry name" value="dUTPase-like"/>
</dbReference>
<keyword evidence="5 8" id="KW-0460">Magnesium</keyword>
<accession>A0A8J5XBV4</accession>
<dbReference type="AlphaFoldDB" id="A0A8J5XBV4"/>
<evidence type="ECO:0000256" key="3">
    <source>
        <dbReference type="ARBA" id="ARBA00006581"/>
    </source>
</evidence>
<evidence type="ECO:0000256" key="8">
    <source>
        <dbReference type="RuleBase" id="RU367024"/>
    </source>
</evidence>
<dbReference type="Pfam" id="PF00692">
    <property type="entry name" value="dUTPase"/>
    <property type="match status" value="1"/>
</dbReference>
<dbReference type="Proteomes" id="UP000751190">
    <property type="component" value="Unassembled WGS sequence"/>
</dbReference>
<dbReference type="GO" id="GO:0006226">
    <property type="term" value="P:dUMP biosynthetic process"/>
    <property type="evidence" value="ECO:0007669"/>
    <property type="project" value="UniProtKB-UniRule"/>
</dbReference>
<evidence type="ECO:0000256" key="1">
    <source>
        <dbReference type="ARBA" id="ARBA00001946"/>
    </source>
</evidence>
<comment type="cofactor">
    <cofactor evidence="1 8">
        <name>Mg(2+)</name>
        <dbReference type="ChEBI" id="CHEBI:18420"/>
    </cofactor>
</comment>
<dbReference type="FunFam" id="2.70.40.10:FF:000004">
    <property type="entry name" value="Deoxyuridine triphosphatase"/>
    <property type="match status" value="1"/>
</dbReference>
<dbReference type="CDD" id="cd07557">
    <property type="entry name" value="trimeric_dUTPase"/>
    <property type="match status" value="1"/>
</dbReference>
<dbReference type="PANTHER" id="PTHR11241">
    <property type="entry name" value="DEOXYURIDINE 5'-TRIPHOSPHATE NUCLEOTIDOHYDROLASE"/>
    <property type="match status" value="1"/>
</dbReference>
<keyword evidence="6 8" id="KW-0546">Nucleotide metabolism</keyword>
<evidence type="ECO:0000256" key="7">
    <source>
        <dbReference type="ARBA" id="ARBA00047686"/>
    </source>
</evidence>
<dbReference type="GO" id="GO:0000287">
    <property type="term" value="F:magnesium ion binding"/>
    <property type="evidence" value="ECO:0007669"/>
    <property type="project" value="UniProtKB-UniRule"/>
</dbReference>
<evidence type="ECO:0000256" key="5">
    <source>
        <dbReference type="ARBA" id="ARBA00022842"/>
    </source>
</evidence>
<evidence type="ECO:0000256" key="6">
    <source>
        <dbReference type="ARBA" id="ARBA00023080"/>
    </source>
</evidence>
<feature type="domain" description="dUTPase-like" evidence="9">
    <location>
        <begin position="14"/>
        <end position="141"/>
    </location>
</feature>
<protein>
    <recommendedName>
        <fullName evidence="8">Deoxyuridine 5'-triphosphate nucleotidohydrolase</fullName>
        <shortName evidence="8">dUTPase</shortName>
        <ecNumber evidence="8">3.6.1.23</ecNumber>
    </recommendedName>
    <alternativeName>
        <fullName evidence="8">dUTP pyrophosphatase</fullName>
    </alternativeName>
</protein>